<reference evidence="1" key="1">
    <citation type="journal article" date="2021" name="Environ. Microbiol.">
        <title>Genomic characterization of three novel Desulfobacterota classes expand the metabolic and phylogenetic diversity of the phylum.</title>
        <authorList>
            <person name="Murphy C.L."/>
            <person name="Biggerstaff J."/>
            <person name="Eichhorn A."/>
            <person name="Ewing E."/>
            <person name="Shahan R."/>
            <person name="Soriano D."/>
            <person name="Stewart S."/>
            <person name="VanMol K."/>
            <person name="Walker R."/>
            <person name="Walters P."/>
            <person name="Elshahed M.S."/>
            <person name="Youssef N.H."/>
        </authorList>
    </citation>
    <scope>NUCLEOTIDE SEQUENCE</scope>
    <source>
        <strain evidence="1">Zod_Metabat.24</strain>
    </source>
</reference>
<protein>
    <submittedName>
        <fullName evidence="1">Uncharacterized protein</fullName>
    </submittedName>
</protein>
<dbReference type="EMBL" id="JAFGIX010000057">
    <property type="protein sequence ID" value="MBN1573861.1"/>
    <property type="molecule type" value="Genomic_DNA"/>
</dbReference>
<reference evidence="1" key="2">
    <citation type="submission" date="2021-01" db="EMBL/GenBank/DDBJ databases">
        <authorList>
            <person name="Hahn C.R."/>
            <person name="Youssef N.H."/>
            <person name="Elshahed M."/>
        </authorList>
    </citation>
    <scope>NUCLEOTIDE SEQUENCE</scope>
    <source>
        <strain evidence="1">Zod_Metabat.24</strain>
    </source>
</reference>
<dbReference type="AlphaFoldDB" id="A0A9D8KFK7"/>
<evidence type="ECO:0000313" key="2">
    <source>
        <dbReference type="Proteomes" id="UP000809273"/>
    </source>
</evidence>
<comment type="caution">
    <text evidence="1">The sequence shown here is derived from an EMBL/GenBank/DDBJ whole genome shotgun (WGS) entry which is preliminary data.</text>
</comment>
<sequence>MISKEEIREEQKKINRLRTLVDLTISIILQGDLPIERAQRLVEGVKNQAIALFPGKEETFELIYRPRFNRAIMERYGLH</sequence>
<gene>
    <name evidence="1" type="ORF">JW984_11750</name>
</gene>
<proteinExistence type="predicted"/>
<name>A0A9D8KFK7_9DELT</name>
<dbReference type="Proteomes" id="UP000809273">
    <property type="component" value="Unassembled WGS sequence"/>
</dbReference>
<organism evidence="1 2">
    <name type="scientific">Candidatus Zymogenus saltonus</name>
    <dbReference type="NCBI Taxonomy" id="2844893"/>
    <lineage>
        <taxon>Bacteria</taxon>
        <taxon>Deltaproteobacteria</taxon>
        <taxon>Candidatus Zymogenia</taxon>
        <taxon>Candidatus Zymogeniales</taxon>
        <taxon>Candidatus Zymogenaceae</taxon>
        <taxon>Candidatus Zymogenus</taxon>
    </lineage>
</organism>
<accession>A0A9D8KFK7</accession>
<evidence type="ECO:0000313" key="1">
    <source>
        <dbReference type="EMBL" id="MBN1573861.1"/>
    </source>
</evidence>